<organism evidence="7 8">
    <name type="scientific">Allostreptomyces psammosilenae</name>
    <dbReference type="NCBI Taxonomy" id="1892865"/>
    <lineage>
        <taxon>Bacteria</taxon>
        <taxon>Bacillati</taxon>
        <taxon>Actinomycetota</taxon>
        <taxon>Actinomycetes</taxon>
        <taxon>Kitasatosporales</taxon>
        <taxon>Streptomycetaceae</taxon>
        <taxon>Allostreptomyces</taxon>
    </lineage>
</organism>
<dbReference type="GO" id="GO:0004161">
    <property type="term" value="F:dimethylallyltranstransferase activity"/>
    <property type="evidence" value="ECO:0007669"/>
    <property type="project" value="UniProtKB-EC"/>
</dbReference>
<sequence>MTVTPVRPSLPTRHQADGTLGDDTGTGGRTATVQPDGRGAPPAQVGPAGTPPPAPSSEQSAVPDAPTAPSGHPAPGSTAFGPTAPGSTAFGSSAPGSTASGSTAPGSPKAPGASPAPPGCRTAPGSATPEDPTGGDIARTFSPATRIEAALCVYLDRRCAELAERAVDPGEVDVARTLTRFVLSGGKRLRPLFGWWAWRAAGGPTRGPLADVAIRAVAALELVQACALVHDDLMDDSRVRRGAAAVHIRHAERHRRAGWAGDPARHGRSVALLVGDLALAWADDMLAAAGIPADTWSRVREPWQAMRTEALTGQYLDLLTHARRDGGERAALRVNRLKSAAYTVERPLQIGALLAGADRDTVAALRGFGADLGTAFQLRDDLLGVFGDPDITGKPRGDDLRDGKRTLLMAVALRRATESGRTDAERLLRAALGEGTYGVASAAGVDPDAVRRVLRELGAVDEVEERIAGLTRSALARLATVPLDPAGATHLAELAARATRRDH</sequence>
<dbReference type="GO" id="GO:0004311">
    <property type="term" value="F:geranylgeranyl diphosphate synthase activity"/>
    <property type="evidence" value="ECO:0007669"/>
    <property type="project" value="UniProtKB-EC"/>
</dbReference>
<reference evidence="7 8" key="1">
    <citation type="submission" date="2020-07" db="EMBL/GenBank/DDBJ databases">
        <title>Sequencing the genomes of 1000 actinobacteria strains.</title>
        <authorList>
            <person name="Klenk H.-P."/>
        </authorList>
    </citation>
    <scope>NUCLEOTIDE SEQUENCE [LARGE SCALE GENOMIC DNA]</scope>
    <source>
        <strain evidence="7 8">DSM 42178</strain>
    </source>
</reference>
<dbReference type="EC" id="2.5.1.10" evidence="7"/>
<dbReference type="PANTHER" id="PTHR12001">
    <property type="entry name" value="GERANYLGERANYL PYROPHOSPHATE SYNTHASE"/>
    <property type="match status" value="1"/>
</dbReference>
<dbReference type="InterPro" id="IPR033749">
    <property type="entry name" value="Polyprenyl_synt_CS"/>
</dbReference>
<dbReference type="EC" id="2.5.1.1" evidence="7"/>
<dbReference type="SUPFAM" id="SSF48576">
    <property type="entry name" value="Terpenoid synthases"/>
    <property type="match status" value="1"/>
</dbReference>
<comment type="similarity">
    <text evidence="2">Belongs to the FPP/GGPP synthase family.</text>
</comment>
<name>A0A852ZRW0_9ACTN</name>
<dbReference type="Pfam" id="PF00348">
    <property type="entry name" value="polyprenyl_synt"/>
    <property type="match status" value="1"/>
</dbReference>
<dbReference type="RefSeq" id="WP_179812619.1">
    <property type="nucleotide sequence ID" value="NZ_JACBZD010000001.1"/>
</dbReference>
<dbReference type="GO" id="GO:0008299">
    <property type="term" value="P:isoprenoid biosynthetic process"/>
    <property type="evidence" value="ECO:0007669"/>
    <property type="project" value="InterPro"/>
</dbReference>
<evidence type="ECO:0000256" key="3">
    <source>
        <dbReference type="ARBA" id="ARBA00022679"/>
    </source>
</evidence>
<dbReference type="GO" id="GO:0004337">
    <property type="term" value="F:(2E,6E)-farnesyl diphosphate synthase activity"/>
    <property type="evidence" value="ECO:0007669"/>
    <property type="project" value="UniProtKB-EC"/>
</dbReference>
<evidence type="ECO:0000256" key="4">
    <source>
        <dbReference type="ARBA" id="ARBA00022723"/>
    </source>
</evidence>
<dbReference type="EC" id="2.5.1.29" evidence="7"/>
<evidence type="ECO:0000256" key="2">
    <source>
        <dbReference type="ARBA" id="ARBA00006706"/>
    </source>
</evidence>
<evidence type="ECO:0000313" key="8">
    <source>
        <dbReference type="Proteomes" id="UP000567795"/>
    </source>
</evidence>
<dbReference type="SFLD" id="SFLDS00005">
    <property type="entry name" value="Isoprenoid_Synthase_Type_I"/>
    <property type="match status" value="1"/>
</dbReference>
<dbReference type="AlphaFoldDB" id="A0A852ZRW0"/>
<dbReference type="Proteomes" id="UP000567795">
    <property type="component" value="Unassembled WGS sequence"/>
</dbReference>
<feature type="compositionally biased region" description="Low complexity" evidence="6">
    <location>
        <begin position="83"/>
        <end position="113"/>
    </location>
</feature>
<dbReference type="EMBL" id="JACBZD010000001">
    <property type="protein sequence ID" value="NYI03594.1"/>
    <property type="molecule type" value="Genomic_DNA"/>
</dbReference>
<keyword evidence="8" id="KW-1185">Reference proteome</keyword>
<gene>
    <name evidence="7" type="ORF">FHU37_000537</name>
</gene>
<dbReference type="SFLD" id="SFLDG01017">
    <property type="entry name" value="Polyprenyl_Transferase_Like"/>
    <property type="match status" value="1"/>
</dbReference>
<keyword evidence="4" id="KW-0479">Metal-binding</keyword>
<proteinExistence type="inferred from homology"/>
<keyword evidence="5" id="KW-0460">Magnesium</keyword>
<evidence type="ECO:0000256" key="5">
    <source>
        <dbReference type="ARBA" id="ARBA00022842"/>
    </source>
</evidence>
<dbReference type="InterPro" id="IPR000092">
    <property type="entry name" value="Polyprenyl_synt"/>
</dbReference>
<feature type="region of interest" description="Disordered" evidence="6">
    <location>
        <begin position="1"/>
        <end position="139"/>
    </location>
</feature>
<keyword evidence="3 7" id="KW-0808">Transferase</keyword>
<dbReference type="PANTHER" id="PTHR12001:SF85">
    <property type="entry name" value="SHORT CHAIN ISOPRENYL DIPHOSPHATE SYNTHASE"/>
    <property type="match status" value="1"/>
</dbReference>
<comment type="caution">
    <text evidence="7">The sequence shown here is derived from an EMBL/GenBank/DDBJ whole genome shotgun (WGS) entry which is preliminary data.</text>
</comment>
<dbReference type="PROSITE" id="PS00444">
    <property type="entry name" value="POLYPRENYL_SYNTHASE_2"/>
    <property type="match status" value="1"/>
</dbReference>
<evidence type="ECO:0000256" key="1">
    <source>
        <dbReference type="ARBA" id="ARBA00001946"/>
    </source>
</evidence>
<dbReference type="Gene3D" id="1.10.600.10">
    <property type="entry name" value="Farnesyl Diphosphate Synthase"/>
    <property type="match status" value="1"/>
</dbReference>
<evidence type="ECO:0000313" key="7">
    <source>
        <dbReference type="EMBL" id="NYI03594.1"/>
    </source>
</evidence>
<accession>A0A852ZRW0</accession>
<comment type="cofactor">
    <cofactor evidence="1">
        <name>Mg(2+)</name>
        <dbReference type="ChEBI" id="CHEBI:18420"/>
    </cofactor>
</comment>
<evidence type="ECO:0000256" key="6">
    <source>
        <dbReference type="SAM" id="MobiDB-lite"/>
    </source>
</evidence>
<dbReference type="CDD" id="cd00685">
    <property type="entry name" value="Trans_IPPS_HT"/>
    <property type="match status" value="1"/>
</dbReference>
<protein>
    <submittedName>
        <fullName evidence="7">Geranylgeranyl diphosphate synthase type I</fullName>
        <ecNumber evidence="7">2.5.1.1</ecNumber>
        <ecNumber evidence="7">2.5.1.10</ecNumber>
        <ecNumber evidence="7">2.5.1.29</ecNumber>
    </submittedName>
</protein>
<dbReference type="GO" id="GO:0046872">
    <property type="term" value="F:metal ion binding"/>
    <property type="evidence" value="ECO:0007669"/>
    <property type="project" value="UniProtKB-KW"/>
</dbReference>
<dbReference type="PROSITE" id="PS00723">
    <property type="entry name" value="POLYPRENYL_SYNTHASE_1"/>
    <property type="match status" value="1"/>
</dbReference>
<dbReference type="InterPro" id="IPR008949">
    <property type="entry name" value="Isoprenoid_synthase_dom_sf"/>
</dbReference>
<feature type="compositionally biased region" description="Low complexity" evidence="6">
    <location>
        <begin position="17"/>
        <end position="48"/>
    </location>
</feature>